<dbReference type="EMBL" id="FOZX01000001">
    <property type="protein sequence ID" value="SFS31711.1"/>
    <property type="molecule type" value="Genomic_DNA"/>
</dbReference>
<dbReference type="RefSeq" id="WP_139273978.1">
    <property type="nucleotide sequence ID" value="NZ_FOZX01000001.1"/>
</dbReference>
<protein>
    <submittedName>
        <fullName evidence="1">Uncharacterized protein</fullName>
    </submittedName>
</protein>
<dbReference type="OrthoDB" id="3696704at2"/>
<sequence length="183" mass="20291">MVGRVGRYDVLGGGRLLPGWLRVPGRGAAAYRFELERALNDGPAAGLSALAVELDLFSTMVGDLRLTSRVEVLRERVYVLIENLRQLGGALHPPVLSEGLEPACVSVAERYDLRLKLDLPEHELCQEVRMRTGLLVADHLRTLEPGTAVRVRVRGRRVVRVRITEQRPGSSVRRNLRAVLLCG</sequence>
<evidence type="ECO:0000313" key="2">
    <source>
        <dbReference type="Proteomes" id="UP000198852"/>
    </source>
</evidence>
<accession>A0A1I6NUV0</accession>
<evidence type="ECO:0000313" key="1">
    <source>
        <dbReference type="EMBL" id="SFS31711.1"/>
    </source>
</evidence>
<keyword evidence="2" id="KW-1185">Reference proteome</keyword>
<proteinExistence type="predicted"/>
<dbReference type="AlphaFoldDB" id="A0A1I6NUV0"/>
<gene>
    <name evidence="1" type="ORF">SAMN05660874_00148</name>
</gene>
<reference evidence="2" key="1">
    <citation type="submission" date="2016-10" db="EMBL/GenBank/DDBJ databases">
        <authorList>
            <person name="Varghese N."/>
            <person name="Submissions S."/>
        </authorList>
    </citation>
    <scope>NUCLEOTIDE SEQUENCE [LARGE SCALE GENOMIC DNA]</scope>
    <source>
        <strain evidence="2">DSM 44771</strain>
    </source>
</reference>
<dbReference type="Proteomes" id="UP000198852">
    <property type="component" value="Unassembled WGS sequence"/>
</dbReference>
<organism evidence="1 2">
    <name type="scientific">Saccharopolyspora flava</name>
    <dbReference type="NCBI Taxonomy" id="95161"/>
    <lineage>
        <taxon>Bacteria</taxon>
        <taxon>Bacillati</taxon>
        <taxon>Actinomycetota</taxon>
        <taxon>Actinomycetes</taxon>
        <taxon>Pseudonocardiales</taxon>
        <taxon>Pseudonocardiaceae</taxon>
        <taxon>Saccharopolyspora</taxon>
    </lineage>
</organism>
<dbReference type="STRING" id="95161.SAMN05660874_00148"/>
<name>A0A1I6NUV0_9PSEU</name>